<accession>A0A4W6C4N3</accession>
<dbReference type="SMART" id="SM00034">
    <property type="entry name" value="CLECT"/>
    <property type="match status" value="1"/>
</dbReference>
<dbReference type="InterPro" id="IPR001304">
    <property type="entry name" value="C-type_lectin-like"/>
</dbReference>
<dbReference type="InterPro" id="IPR016186">
    <property type="entry name" value="C-type_lectin-like/link_sf"/>
</dbReference>
<dbReference type="CDD" id="cd00037">
    <property type="entry name" value="CLECT"/>
    <property type="match status" value="1"/>
</dbReference>
<sequence length="159" mass="18022">MYCSISFFCKVHDFHSHFKTIFMWSASSGLGMNCSWREYENKCYFFSTDTKKSWAAARHDCVQEGGDLVSITSAGEDYLKDLELPTWIGLSDLLVENQYAWSDGVSAVLYTNWNDKEPNNAGGAEHCVAMTHGPLVTGKWNDDACSKNHSFVCYRKKCQ</sequence>
<keyword evidence="4" id="KW-1185">Reference proteome</keyword>
<protein>
    <recommendedName>
        <fullName evidence="2">C-type lectin domain-containing protein</fullName>
    </recommendedName>
</protein>
<reference evidence="4" key="1">
    <citation type="submission" date="2015-09" db="EMBL/GenBank/DDBJ databases">
        <authorList>
            <person name="Sai Rama Sridatta P."/>
        </authorList>
    </citation>
    <scope>NUCLEOTIDE SEQUENCE [LARGE SCALE GENOMIC DNA]</scope>
</reference>
<dbReference type="InterPro" id="IPR016187">
    <property type="entry name" value="CTDL_fold"/>
</dbReference>
<dbReference type="Pfam" id="PF00059">
    <property type="entry name" value="Lectin_C"/>
    <property type="match status" value="1"/>
</dbReference>
<dbReference type="Ensembl" id="ENSLCAT00010008679.1">
    <property type="protein sequence ID" value="ENSLCAP00010008484.1"/>
    <property type="gene ID" value="ENSLCAG00010004088.1"/>
</dbReference>
<reference evidence="3" key="2">
    <citation type="submission" date="2025-08" db="UniProtKB">
        <authorList>
            <consortium name="Ensembl"/>
        </authorList>
    </citation>
    <scope>IDENTIFICATION</scope>
</reference>
<evidence type="ECO:0000259" key="2">
    <source>
        <dbReference type="PROSITE" id="PS50041"/>
    </source>
</evidence>
<organism evidence="3 4">
    <name type="scientific">Lates calcarifer</name>
    <name type="common">Barramundi</name>
    <name type="synonym">Holocentrus calcarifer</name>
    <dbReference type="NCBI Taxonomy" id="8187"/>
    <lineage>
        <taxon>Eukaryota</taxon>
        <taxon>Metazoa</taxon>
        <taxon>Chordata</taxon>
        <taxon>Craniata</taxon>
        <taxon>Vertebrata</taxon>
        <taxon>Euteleostomi</taxon>
        <taxon>Actinopterygii</taxon>
        <taxon>Neopterygii</taxon>
        <taxon>Teleostei</taxon>
        <taxon>Neoteleostei</taxon>
        <taxon>Acanthomorphata</taxon>
        <taxon>Carangaria</taxon>
        <taxon>Carangaria incertae sedis</taxon>
        <taxon>Centropomidae</taxon>
        <taxon>Lates</taxon>
    </lineage>
</organism>
<dbReference type="InterPro" id="IPR050111">
    <property type="entry name" value="C-type_lectin/snaclec_domain"/>
</dbReference>
<reference evidence="3" key="3">
    <citation type="submission" date="2025-09" db="UniProtKB">
        <authorList>
            <consortium name="Ensembl"/>
        </authorList>
    </citation>
    <scope>IDENTIFICATION</scope>
</reference>
<dbReference type="SUPFAM" id="SSF56436">
    <property type="entry name" value="C-type lectin-like"/>
    <property type="match status" value="1"/>
</dbReference>
<evidence type="ECO:0000256" key="1">
    <source>
        <dbReference type="ARBA" id="ARBA00023157"/>
    </source>
</evidence>
<dbReference type="GeneTree" id="ENSGT01150000286973"/>
<dbReference type="AlphaFoldDB" id="A0A4W6C4N3"/>
<evidence type="ECO:0000313" key="4">
    <source>
        <dbReference type="Proteomes" id="UP000314980"/>
    </source>
</evidence>
<dbReference type="PANTHER" id="PTHR22803">
    <property type="entry name" value="MANNOSE, PHOSPHOLIPASE, LECTIN RECEPTOR RELATED"/>
    <property type="match status" value="1"/>
</dbReference>
<dbReference type="Proteomes" id="UP000314980">
    <property type="component" value="Unassembled WGS sequence"/>
</dbReference>
<evidence type="ECO:0000313" key="3">
    <source>
        <dbReference type="Ensembl" id="ENSLCAP00010008484.1"/>
    </source>
</evidence>
<name>A0A4W6C4N3_LATCA</name>
<dbReference type="PROSITE" id="PS50041">
    <property type="entry name" value="C_TYPE_LECTIN_2"/>
    <property type="match status" value="1"/>
</dbReference>
<dbReference type="PROSITE" id="PS00615">
    <property type="entry name" value="C_TYPE_LECTIN_1"/>
    <property type="match status" value="1"/>
</dbReference>
<dbReference type="Gene3D" id="3.10.100.10">
    <property type="entry name" value="Mannose-Binding Protein A, subunit A"/>
    <property type="match status" value="1"/>
</dbReference>
<feature type="domain" description="C-type lectin" evidence="2">
    <location>
        <begin position="39"/>
        <end position="154"/>
    </location>
</feature>
<proteinExistence type="predicted"/>
<dbReference type="InterPro" id="IPR018378">
    <property type="entry name" value="C-type_lectin_CS"/>
</dbReference>
<keyword evidence="1" id="KW-1015">Disulfide bond</keyword>